<dbReference type="EC" id="2.7.13.3" evidence="2"/>
<evidence type="ECO:0000256" key="9">
    <source>
        <dbReference type="SAM" id="Phobius"/>
    </source>
</evidence>
<dbReference type="Proteomes" id="UP001519332">
    <property type="component" value="Unassembled WGS sequence"/>
</dbReference>
<keyword evidence="9" id="KW-0812">Transmembrane</keyword>
<dbReference type="SUPFAM" id="SSF55874">
    <property type="entry name" value="ATPase domain of HSP90 chaperone/DNA topoisomerase II/histidine kinase"/>
    <property type="match status" value="1"/>
</dbReference>
<evidence type="ECO:0000256" key="1">
    <source>
        <dbReference type="ARBA" id="ARBA00000085"/>
    </source>
</evidence>
<dbReference type="Gene3D" id="1.20.5.1930">
    <property type="match status" value="1"/>
</dbReference>
<evidence type="ECO:0000256" key="4">
    <source>
        <dbReference type="ARBA" id="ARBA00022679"/>
    </source>
</evidence>
<dbReference type="InterPro" id="IPR036890">
    <property type="entry name" value="HATPase_C_sf"/>
</dbReference>
<keyword evidence="3" id="KW-0597">Phosphoprotein</keyword>
<evidence type="ECO:0000256" key="6">
    <source>
        <dbReference type="ARBA" id="ARBA00022777"/>
    </source>
</evidence>
<dbReference type="PANTHER" id="PTHR24421">
    <property type="entry name" value="NITRATE/NITRITE SENSOR PROTEIN NARX-RELATED"/>
    <property type="match status" value="1"/>
</dbReference>
<evidence type="ECO:0000256" key="7">
    <source>
        <dbReference type="ARBA" id="ARBA00022840"/>
    </source>
</evidence>
<dbReference type="PANTHER" id="PTHR24421:SF10">
    <property type="entry name" value="NITRATE_NITRITE SENSOR PROTEIN NARQ"/>
    <property type="match status" value="1"/>
</dbReference>
<dbReference type="InterPro" id="IPR050482">
    <property type="entry name" value="Sensor_HK_TwoCompSys"/>
</dbReference>
<keyword evidence="9" id="KW-0472">Membrane</keyword>
<evidence type="ECO:0000313" key="11">
    <source>
        <dbReference type="EMBL" id="MBP2327708.1"/>
    </source>
</evidence>
<dbReference type="Pfam" id="PF13796">
    <property type="entry name" value="Sensor"/>
    <property type="match status" value="1"/>
</dbReference>
<feature type="domain" description="Histidine kinase/HSP90-like ATPase" evidence="10">
    <location>
        <begin position="312"/>
        <end position="402"/>
    </location>
</feature>
<evidence type="ECO:0000256" key="2">
    <source>
        <dbReference type="ARBA" id="ARBA00012438"/>
    </source>
</evidence>
<dbReference type="Pfam" id="PF02518">
    <property type="entry name" value="HATPase_c"/>
    <property type="match status" value="1"/>
</dbReference>
<dbReference type="RefSeq" id="WP_209644712.1">
    <property type="nucleotide sequence ID" value="NZ_JAGINW010000001.1"/>
</dbReference>
<keyword evidence="5" id="KW-0547">Nucleotide-binding</keyword>
<evidence type="ECO:0000259" key="10">
    <source>
        <dbReference type="SMART" id="SM00387"/>
    </source>
</evidence>
<evidence type="ECO:0000256" key="3">
    <source>
        <dbReference type="ARBA" id="ARBA00022553"/>
    </source>
</evidence>
<dbReference type="CDD" id="cd16917">
    <property type="entry name" value="HATPase_UhpB-NarQ-NarX-like"/>
    <property type="match status" value="1"/>
</dbReference>
<dbReference type="Gene3D" id="3.30.565.10">
    <property type="entry name" value="Histidine kinase-like ATPase, C-terminal domain"/>
    <property type="match status" value="1"/>
</dbReference>
<dbReference type="InterPro" id="IPR011712">
    <property type="entry name" value="Sig_transdc_His_kin_sub3_dim/P"/>
</dbReference>
<dbReference type="GO" id="GO:0016301">
    <property type="term" value="F:kinase activity"/>
    <property type="evidence" value="ECO:0007669"/>
    <property type="project" value="UniProtKB-KW"/>
</dbReference>
<keyword evidence="9" id="KW-1133">Transmembrane helix</keyword>
<accession>A0ABS4TTH9</accession>
<keyword evidence="8" id="KW-0902">Two-component regulatory system</keyword>
<keyword evidence="6 11" id="KW-0418">Kinase</keyword>
<evidence type="ECO:0000256" key="5">
    <source>
        <dbReference type="ARBA" id="ARBA00022741"/>
    </source>
</evidence>
<dbReference type="InterPro" id="IPR003594">
    <property type="entry name" value="HATPase_dom"/>
</dbReference>
<feature type="transmembrane region" description="Helical" evidence="9">
    <location>
        <begin position="12"/>
        <end position="42"/>
    </location>
</feature>
<organism evidence="11 12">
    <name type="scientific">Kibdelosporangium banguiense</name>
    <dbReference type="NCBI Taxonomy" id="1365924"/>
    <lineage>
        <taxon>Bacteria</taxon>
        <taxon>Bacillati</taxon>
        <taxon>Actinomycetota</taxon>
        <taxon>Actinomycetes</taxon>
        <taxon>Pseudonocardiales</taxon>
        <taxon>Pseudonocardiaceae</taxon>
        <taxon>Kibdelosporangium</taxon>
    </lineage>
</organism>
<comment type="catalytic activity">
    <reaction evidence="1">
        <text>ATP + protein L-histidine = ADP + protein N-phospho-L-histidine.</text>
        <dbReference type="EC" id="2.7.13.3"/>
    </reaction>
</comment>
<name>A0ABS4TTH9_9PSEU</name>
<sequence length="402" mass="42336">MRQALVAVWPSLRYLLVGFVTALASWIVLSVVLVSLVVYPLLPHAVRLMRRVVAYDRGRVAAFSGTAIPERYEELGGSLVQRVVTAASDPATRRDVVWLLLHALTGMLTGGLAVGIPSAVVQNALAPLYWWAIPGGVGTSFGIVVDSWSLAAASPVVAVALLLLGRWLIPVMAAWDVRWSSTRLAPPKATLVQRMAELTATRAAALEAHGAELRRIERDLHDGTQNRLVAVVMMLGIMERSLKRDPDSALPLIVKAQDAATDALAELRDVVRSIHPPVLADRGLDGAVDALAARSPIPCTVAVDSVRRLPAAVESAAYFVVAEALTNVAKHSGATQVTVRISMSGDALTIEIADDGRGGADEDGGTGLNGIRRRIAAFDGQTAVTSPPGGPTVVRAVVPAGA</sequence>
<feature type="transmembrane region" description="Helical" evidence="9">
    <location>
        <begin position="96"/>
        <end position="116"/>
    </location>
</feature>
<dbReference type="InterPro" id="IPR025828">
    <property type="entry name" value="Put_sensor_dom"/>
</dbReference>
<feature type="transmembrane region" description="Helical" evidence="9">
    <location>
        <begin position="128"/>
        <end position="145"/>
    </location>
</feature>
<reference evidence="11 12" key="1">
    <citation type="submission" date="2021-03" db="EMBL/GenBank/DDBJ databases">
        <title>Sequencing the genomes of 1000 actinobacteria strains.</title>
        <authorList>
            <person name="Klenk H.-P."/>
        </authorList>
    </citation>
    <scope>NUCLEOTIDE SEQUENCE [LARGE SCALE GENOMIC DNA]</scope>
    <source>
        <strain evidence="11 12">DSM 46670</strain>
    </source>
</reference>
<evidence type="ECO:0000313" key="12">
    <source>
        <dbReference type="Proteomes" id="UP001519332"/>
    </source>
</evidence>
<dbReference type="EMBL" id="JAGINW010000001">
    <property type="protein sequence ID" value="MBP2327708.1"/>
    <property type="molecule type" value="Genomic_DNA"/>
</dbReference>
<proteinExistence type="predicted"/>
<keyword evidence="12" id="KW-1185">Reference proteome</keyword>
<keyword evidence="4" id="KW-0808">Transferase</keyword>
<comment type="caution">
    <text evidence="11">The sequence shown here is derived from an EMBL/GenBank/DDBJ whole genome shotgun (WGS) entry which is preliminary data.</text>
</comment>
<feature type="transmembrane region" description="Helical" evidence="9">
    <location>
        <begin position="152"/>
        <end position="175"/>
    </location>
</feature>
<protein>
    <recommendedName>
        <fullName evidence="2">histidine kinase</fullName>
        <ecNumber evidence="2">2.7.13.3</ecNumber>
    </recommendedName>
</protein>
<dbReference type="SMART" id="SM00387">
    <property type="entry name" value="HATPase_c"/>
    <property type="match status" value="1"/>
</dbReference>
<evidence type="ECO:0000256" key="8">
    <source>
        <dbReference type="ARBA" id="ARBA00023012"/>
    </source>
</evidence>
<keyword evidence="7" id="KW-0067">ATP-binding</keyword>
<gene>
    <name evidence="11" type="ORF">JOF56_008093</name>
</gene>
<dbReference type="Pfam" id="PF07730">
    <property type="entry name" value="HisKA_3"/>
    <property type="match status" value="1"/>
</dbReference>